<sequence length="65" mass="7388">MTNFIYVLAVTQVWKPSEGLIYFLLVIGAFLTAGVALSILTFYEDCYWGDESYRKVLKEGKKSSI</sequence>
<evidence type="ECO:0000313" key="2">
    <source>
        <dbReference type="EMBL" id="ABX08569.1"/>
    </source>
</evidence>
<reference evidence="2 3" key="1">
    <citation type="journal article" date="2007" name="PLoS Genet.">
        <title>Patterns and implications of gene gain and loss in the evolution of Prochlorococcus.</title>
        <authorList>
            <person name="Kettler G.C."/>
            <person name="Martiny A.C."/>
            <person name="Huang K."/>
            <person name="Zucker J."/>
            <person name="Coleman M.L."/>
            <person name="Rodrigue S."/>
            <person name="Chen F."/>
            <person name="Lapidus A."/>
            <person name="Ferriera S."/>
            <person name="Johnson J."/>
            <person name="Steglich C."/>
            <person name="Church G.M."/>
            <person name="Richardson P."/>
            <person name="Chisholm S.W."/>
        </authorList>
    </citation>
    <scope>NUCLEOTIDE SEQUENCE [LARGE SCALE GENOMIC DNA]</scope>
    <source>
        <strain evidence="3">MIT 9211</strain>
    </source>
</reference>
<dbReference type="STRING" id="93059.P9211_06381"/>
<dbReference type="HOGENOM" id="CLU_2846323_0_0_3"/>
<proteinExistence type="predicted"/>
<dbReference type="OrthoDB" id="542079at2"/>
<dbReference type="eggNOG" id="ENOG50321RZ">
    <property type="taxonomic scope" value="Bacteria"/>
</dbReference>
<gene>
    <name evidence="2" type="ordered locus">P9211_06381</name>
</gene>
<accession>A9B9Q7</accession>
<keyword evidence="1" id="KW-0812">Transmembrane</keyword>
<dbReference type="RefSeq" id="WP_012195191.1">
    <property type="nucleotide sequence ID" value="NC_009976.1"/>
</dbReference>
<feature type="transmembrane region" description="Helical" evidence="1">
    <location>
        <begin position="20"/>
        <end position="43"/>
    </location>
</feature>
<keyword evidence="1" id="KW-1133">Transmembrane helix</keyword>
<keyword evidence="1" id="KW-0472">Membrane</keyword>
<dbReference type="AlphaFoldDB" id="A9B9Q7"/>
<protein>
    <submittedName>
        <fullName evidence="2">Uncharacterized protein</fullName>
    </submittedName>
</protein>
<dbReference type="Proteomes" id="UP000000788">
    <property type="component" value="Chromosome"/>
</dbReference>
<evidence type="ECO:0000313" key="3">
    <source>
        <dbReference type="Proteomes" id="UP000000788"/>
    </source>
</evidence>
<organism evidence="2 3">
    <name type="scientific">Prochlorococcus marinus (strain MIT 9211)</name>
    <dbReference type="NCBI Taxonomy" id="93059"/>
    <lineage>
        <taxon>Bacteria</taxon>
        <taxon>Bacillati</taxon>
        <taxon>Cyanobacteriota</taxon>
        <taxon>Cyanophyceae</taxon>
        <taxon>Synechococcales</taxon>
        <taxon>Prochlorococcaceae</taxon>
        <taxon>Prochlorococcus</taxon>
    </lineage>
</organism>
<evidence type="ECO:0000256" key="1">
    <source>
        <dbReference type="SAM" id="Phobius"/>
    </source>
</evidence>
<keyword evidence="3" id="KW-1185">Reference proteome</keyword>
<dbReference type="KEGG" id="pmj:P9211_06381"/>
<dbReference type="EMBL" id="CP000878">
    <property type="protein sequence ID" value="ABX08569.1"/>
    <property type="molecule type" value="Genomic_DNA"/>
</dbReference>
<name>A9B9Q7_PROM4</name>